<comment type="caution">
    <text evidence="2">The sequence shown here is derived from an EMBL/GenBank/DDBJ whole genome shotgun (WGS) entry which is preliminary data.</text>
</comment>
<organism evidence="2 3">
    <name type="scientific">Luteolibacter arcticus</name>
    <dbReference type="NCBI Taxonomy" id="1581411"/>
    <lineage>
        <taxon>Bacteria</taxon>
        <taxon>Pseudomonadati</taxon>
        <taxon>Verrucomicrobiota</taxon>
        <taxon>Verrucomicrobiia</taxon>
        <taxon>Verrucomicrobiales</taxon>
        <taxon>Verrucomicrobiaceae</taxon>
        <taxon>Luteolibacter</taxon>
    </lineage>
</organism>
<dbReference type="Proteomes" id="UP001320876">
    <property type="component" value="Unassembled WGS sequence"/>
</dbReference>
<reference evidence="2 3" key="1">
    <citation type="submission" date="2022-10" db="EMBL/GenBank/DDBJ databases">
        <title>Luteolibacter arcticus strain CCTCC AB 2014275, whole genome shotgun sequencing project.</title>
        <authorList>
            <person name="Zhao G."/>
            <person name="Shen L."/>
        </authorList>
    </citation>
    <scope>NUCLEOTIDE SEQUENCE [LARGE SCALE GENOMIC DNA]</scope>
    <source>
        <strain evidence="2 3">CCTCC AB 2014275</strain>
    </source>
</reference>
<accession>A0ABT3GGQ1</accession>
<evidence type="ECO:0000256" key="1">
    <source>
        <dbReference type="SAM" id="MobiDB-lite"/>
    </source>
</evidence>
<feature type="region of interest" description="Disordered" evidence="1">
    <location>
        <begin position="140"/>
        <end position="166"/>
    </location>
</feature>
<evidence type="ECO:0000313" key="2">
    <source>
        <dbReference type="EMBL" id="MCW1922802.1"/>
    </source>
</evidence>
<keyword evidence="3" id="KW-1185">Reference proteome</keyword>
<name>A0ABT3GGQ1_9BACT</name>
<evidence type="ECO:0000313" key="3">
    <source>
        <dbReference type="Proteomes" id="UP001320876"/>
    </source>
</evidence>
<dbReference type="RefSeq" id="WP_264486910.1">
    <property type="nucleotide sequence ID" value="NZ_JAPDDT010000003.1"/>
</dbReference>
<feature type="compositionally biased region" description="Pro residues" evidence="1">
    <location>
        <begin position="146"/>
        <end position="156"/>
    </location>
</feature>
<proteinExistence type="predicted"/>
<gene>
    <name evidence="2" type="ORF">OKA05_09590</name>
</gene>
<sequence>MQRWIVLGALVLSLLGSGLMFGYWKVHQSRPDRQWVPIPFNPESTQEQRDKSVEDLRKALLTETVLTGIVRDCDITSKWKLESEQAAVEELKRRVIIEEGETVLRGIPTATLNIGFKGNVGEQSELKMLAERLIADVQRLVTQSAPPAPAPAPTPSPASTSTEPKF</sequence>
<feature type="compositionally biased region" description="Low complexity" evidence="1">
    <location>
        <begin position="157"/>
        <end position="166"/>
    </location>
</feature>
<dbReference type="EMBL" id="JAPDDT010000003">
    <property type="protein sequence ID" value="MCW1922802.1"/>
    <property type="molecule type" value="Genomic_DNA"/>
</dbReference>
<protein>
    <submittedName>
        <fullName evidence="2">Uncharacterized protein</fullName>
    </submittedName>
</protein>